<dbReference type="Pfam" id="PF11306">
    <property type="entry name" value="DUF3108"/>
    <property type="match status" value="1"/>
</dbReference>
<feature type="transmembrane region" description="Helical" evidence="1">
    <location>
        <begin position="328"/>
        <end position="345"/>
    </location>
</feature>
<comment type="caution">
    <text evidence="2">The sequence shown here is derived from an EMBL/GenBank/DDBJ whole genome shotgun (WGS) entry which is preliminary data.</text>
</comment>
<dbReference type="InterPro" id="IPR021457">
    <property type="entry name" value="DUF3108"/>
</dbReference>
<proteinExistence type="predicted"/>
<feature type="transmembrane region" description="Helical" evidence="1">
    <location>
        <begin position="290"/>
        <end position="316"/>
    </location>
</feature>
<keyword evidence="3" id="KW-1185">Reference proteome</keyword>
<protein>
    <submittedName>
        <fullName evidence="2">DUF3108 domain-containing protein</fullName>
    </submittedName>
</protein>
<feature type="transmembrane region" description="Helical" evidence="1">
    <location>
        <begin position="164"/>
        <end position="184"/>
    </location>
</feature>
<evidence type="ECO:0000256" key="1">
    <source>
        <dbReference type="SAM" id="Phobius"/>
    </source>
</evidence>
<feature type="transmembrane region" description="Helical" evidence="1">
    <location>
        <begin position="221"/>
        <end position="245"/>
    </location>
</feature>
<keyword evidence="1" id="KW-1133">Transmembrane helix</keyword>
<keyword evidence="1" id="KW-0812">Transmembrane</keyword>
<keyword evidence="1" id="KW-0472">Membrane</keyword>
<evidence type="ECO:0000313" key="2">
    <source>
        <dbReference type="EMBL" id="MBC6995867.1"/>
    </source>
</evidence>
<dbReference type="Proteomes" id="UP000650081">
    <property type="component" value="Unassembled WGS sequence"/>
</dbReference>
<sequence length="635" mass="71651">MTGAPDKINASRYRKWAWRLLVLVLLLAFAWQCWRVLALLNWAEFLLALGSADRWPYLLLAVLLMPLNWWLEARKWFLLLRPFLPWSFGRTWRATLAGVSLSAATPNRIGEIGGRLLVAQRAEWAGVLTSSVLGSACQWIAFLLLAWPGLVWTAGAYLGRGLPFSIYWLMPLGPALLLLGWWGGKPVVLRLLDWLASRWGLATQELVNGLEHVNSWLMLRAGAYACLRFGVYCTQLLLLLAFFGLQLPWWRGLAGIAGIYLVQAGLPLPPGLNLVTRTELGLLLWGNSPAAAAAVLLAFTSLFLVNVLVPALPGYWLIVKKEKTMNTLFRLTLLLALPLGLLTSASRHAEVKGASAADQTYFAPAFSALQHLLPATAPTPFHPPLVAPDVCEIENRTFQPGEKIVYKLYYNWNFVWLAAGEVTFLVHDLPNQYHVMVRGRTYPSYEWFYKVRDNYESYLDKKTLLPKIHIKDIQEGDYTRYDRTTFYQDAGKAISERGKTRDDLAKKEIALNECMHDLISIVYYARNLEYSGMKKNQEIPIKILMDQEIYPLKIKYLGAEPDTKIKGVGRFKTQKFSPQLIAGEVFKEGDEMSIYVSDDKNKIPVLIESPVSVGSVKAVLHSYKGLKYPMTAQID</sequence>
<reference evidence="2" key="1">
    <citation type="submission" date="2020-08" db="EMBL/GenBank/DDBJ databases">
        <title>Lewinella bacteria from marine environments.</title>
        <authorList>
            <person name="Zhong Y."/>
        </authorList>
    </citation>
    <scope>NUCLEOTIDE SEQUENCE</scope>
    <source>
        <strain evidence="2">KCTC 42187</strain>
    </source>
</reference>
<dbReference type="RefSeq" id="WP_187467884.1">
    <property type="nucleotide sequence ID" value="NZ_JACSIT010000141.1"/>
</dbReference>
<name>A0A923PKP8_9BACT</name>
<feature type="transmembrane region" description="Helical" evidence="1">
    <location>
        <begin position="124"/>
        <end position="152"/>
    </location>
</feature>
<dbReference type="EMBL" id="JACSIT010000141">
    <property type="protein sequence ID" value="MBC6995867.1"/>
    <property type="molecule type" value="Genomic_DNA"/>
</dbReference>
<dbReference type="AlphaFoldDB" id="A0A923PKP8"/>
<evidence type="ECO:0000313" key="3">
    <source>
        <dbReference type="Proteomes" id="UP000650081"/>
    </source>
</evidence>
<gene>
    <name evidence="2" type="ORF">H9S92_16995</name>
</gene>
<accession>A0A923PKP8</accession>
<feature type="transmembrane region" description="Helical" evidence="1">
    <location>
        <begin position="54"/>
        <end position="71"/>
    </location>
</feature>
<organism evidence="2 3">
    <name type="scientific">Neolewinella lacunae</name>
    <dbReference type="NCBI Taxonomy" id="1517758"/>
    <lineage>
        <taxon>Bacteria</taxon>
        <taxon>Pseudomonadati</taxon>
        <taxon>Bacteroidota</taxon>
        <taxon>Saprospiria</taxon>
        <taxon>Saprospirales</taxon>
        <taxon>Lewinellaceae</taxon>
        <taxon>Neolewinella</taxon>
    </lineage>
</organism>